<proteinExistence type="predicted"/>
<dbReference type="Gene3D" id="3.80.10.10">
    <property type="entry name" value="Ribonuclease Inhibitor"/>
    <property type="match status" value="1"/>
</dbReference>
<feature type="coiled-coil region" evidence="1">
    <location>
        <begin position="37"/>
        <end position="103"/>
    </location>
</feature>
<keyword evidence="1" id="KW-0175">Coiled coil</keyword>
<protein>
    <submittedName>
        <fullName evidence="2">Uncharacterized protein</fullName>
    </submittedName>
</protein>
<accession>A0A0V0R898</accession>
<name>A0A0V0R898_PSEPJ</name>
<keyword evidence="3" id="KW-1185">Reference proteome</keyword>
<evidence type="ECO:0000256" key="1">
    <source>
        <dbReference type="SAM" id="Coils"/>
    </source>
</evidence>
<dbReference type="EMBL" id="LDAU01000024">
    <property type="protein sequence ID" value="KRX10708.1"/>
    <property type="molecule type" value="Genomic_DNA"/>
</dbReference>
<dbReference type="SUPFAM" id="SSF52047">
    <property type="entry name" value="RNI-like"/>
    <property type="match status" value="1"/>
</dbReference>
<comment type="caution">
    <text evidence="2">The sequence shown here is derived from an EMBL/GenBank/DDBJ whole genome shotgun (WGS) entry which is preliminary data.</text>
</comment>
<reference evidence="2 3" key="1">
    <citation type="journal article" date="2015" name="Sci. Rep.">
        <title>Genome of the facultative scuticociliatosis pathogen Pseudocohnilembus persalinus provides insight into its virulence through horizontal gene transfer.</title>
        <authorList>
            <person name="Xiong J."/>
            <person name="Wang G."/>
            <person name="Cheng J."/>
            <person name="Tian M."/>
            <person name="Pan X."/>
            <person name="Warren A."/>
            <person name="Jiang C."/>
            <person name="Yuan D."/>
            <person name="Miao W."/>
        </authorList>
    </citation>
    <scope>NUCLEOTIDE SEQUENCE [LARGE SCALE GENOMIC DNA]</scope>
    <source>
        <strain evidence="2">36N120E</strain>
    </source>
</reference>
<dbReference type="InParanoid" id="A0A0V0R898"/>
<dbReference type="OrthoDB" id="120976at2759"/>
<dbReference type="Proteomes" id="UP000054937">
    <property type="component" value="Unassembled WGS sequence"/>
</dbReference>
<organism evidence="2 3">
    <name type="scientific">Pseudocohnilembus persalinus</name>
    <name type="common">Ciliate</name>
    <dbReference type="NCBI Taxonomy" id="266149"/>
    <lineage>
        <taxon>Eukaryota</taxon>
        <taxon>Sar</taxon>
        <taxon>Alveolata</taxon>
        <taxon>Ciliophora</taxon>
        <taxon>Intramacronucleata</taxon>
        <taxon>Oligohymenophorea</taxon>
        <taxon>Scuticociliatia</taxon>
        <taxon>Philasterida</taxon>
        <taxon>Pseudocohnilembidae</taxon>
        <taxon>Pseudocohnilembus</taxon>
    </lineage>
</organism>
<dbReference type="InterPro" id="IPR032675">
    <property type="entry name" value="LRR_dom_sf"/>
</dbReference>
<evidence type="ECO:0000313" key="3">
    <source>
        <dbReference type="Proteomes" id="UP000054937"/>
    </source>
</evidence>
<dbReference type="AlphaFoldDB" id="A0A0V0R898"/>
<evidence type="ECO:0000313" key="2">
    <source>
        <dbReference type="EMBL" id="KRX10708.1"/>
    </source>
</evidence>
<gene>
    <name evidence="2" type="ORF">PPERSA_08703</name>
</gene>
<sequence length="324" mass="38277">MQSIEKSQQQAQEILKTQFILIKQLIEVQTTGDNHKLQKIIDTSKQNQEQIQELQKEQNIAVLEIQLLQEDKKEFNMVLKNQKQQHSQEIAKLNQDIVQLKDSFKISLNNLQNKWQSKCNDHEQIQKKNDSLLQEQAKKLKQIQEQQTFELENIDKILKEKENQILLIEKEKREQEKEFLIKQNEQKKALLVKKEPQKQTINNIEDINQIEKDVDILEIQLRWKNISDQGAQYIGEGIKELKNLTNFNLDLYISDQGAQYIGEGIKELKNLTNLNLNLWQQKQFYPINFLDFVTNILYLVIIESLPKAPIILAKQLKSQRTLQI</sequence>
<feature type="coiled-coil region" evidence="1">
    <location>
        <begin position="151"/>
        <end position="190"/>
    </location>
</feature>